<protein>
    <submittedName>
        <fullName evidence="1">Uncharacterized protein</fullName>
    </submittedName>
</protein>
<organism evidence="1 2">
    <name type="scientific">Actinocrispum wychmicini</name>
    <dbReference type="NCBI Taxonomy" id="1213861"/>
    <lineage>
        <taxon>Bacteria</taxon>
        <taxon>Bacillati</taxon>
        <taxon>Actinomycetota</taxon>
        <taxon>Actinomycetes</taxon>
        <taxon>Pseudonocardiales</taxon>
        <taxon>Pseudonocardiaceae</taxon>
        <taxon>Actinocrispum</taxon>
    </lineage>
</organism>
<dbReference type="AlphaFoldDB" id="A0A4V2S895"/>
<gene>
    <name evidence="1" type="ORF">EV192_1021080</name>
</gene>
<comment type="caution">
    <text evidence="1">The sequence shown here is derived from an EMBL/GenBank/DDBJ whole genome shotgun (WGS) entry which is preliminary data.</text>
</comment>
<dbReference type="RefSeq" id="WP_132115068.1">
    <property type="nucleotide sequence ID" value="NZ_SLWS01000002.1"/>
</dbReference>
<sequence length="128" mass="14696">MRETQIVPEFVMSFPAELEPGHLYVSARFSTAAHLCACGCGREVITPLSPAQWVLTFDGTVTIRPSIGNWALPCQSHYVIDHGKIKWARNFTRDEIQLNRESDHRMLDVTPASQGPWWYRLLRRLTSR</sequence>
<dbReference type="OrthoDB" id="3788717at2"/>
<dbReference type="Proteomes" id="UP000295680">
    <property type="component" value="Unassembled WGS sequence"/>
</dbReference>
<name>A0A4V2S895_9PSEU</name>
<evidence type="ECO:0000313" key="2">
    <source>
        <dbReference type="Proteomes" id="UP000295680"/>
    </source>
</evidence>
<proteinExistence type="predicted"/>
<reference evidence="1 2" key="1">
    <citation type="submission" date="2019-03" db="EMBL/GenBank/DDBJ databases">
        <title>Genomic Encyclopedia of Type Strains, Phase IV (KMG-IV): sequencing the most valuable type-strain genomes for metagenomic binning, comparative biology and taxonomic classification.</title>
        <authorList>
            <person name="Goeker M."/>
        </authorList>
    </citation>
    <scope>NUCLEOTIDE SEQUENCE [LARGE SCALE GENOMIC DNA]</scope>
    <source>
        <strain evidence="1 2">DSM 45934</strain>
    </source>
</reference>
<keyword evidence="2" id="KW-1185">Reference proteome</keyword>
<dbReference type="Pfam" id="PF20137">
    <property type="entry name" value="BubE"/>
    <property type="match status" value="1"/>
</dbReference>
<dbReference type="InterPro" id="IPR045384">
    <property type="entry name" value="DUF6527"/>
</dbReference>
<evidence type="ECO:0000313" key="1">
    <source>
        <dbReference type="EMBL" id="TCO62940.1"/>
    </source>
</evidence>
<dbReference type="EMBL" id="SLWS01000002">
    <property type="protein sequence ID" value="TCO62940.1"/>
    <property type="molecule type" value="Genomic_DNA"/>
</dbReference>
<accession>A0A4V2S895</accession>